<evidence type="ECO:0000256" key="8">
    <source>
        <dbReference type="ARBA" id="ARBA00023034"/>
    </source>
</evidence>
<dbReference type="OrthoDB" id="10264956at2759"/>
<comment type="similarity">
    <text evidence="2">Belongs to the glycosyltransferase 29 family.</text>
</comment>
<evidence type="ECO:0000256" key="7">
    <source>
        <dbReference type="ARBA" id="ARBA00022989"/>
    </source>
</evidence>
<evidence type="ECO:0000313" key="12">
    <source>
        <dbReference type="EMBL" id="KAF3332073.1"/>
    </source>
</evidence>
<evidence type="ECO:0000256" key="11">
    <source>
        <dbReference type="SAM" id="SignalP"/>
    </source>
</evidence>
<name>A0A833R257_9POAL</name>
<sequence>MKHQLRLPVSLLLVTSLFAALSYRTTFSRCTNTSFTSPTQTSSSREVFDQTLLRLSEFDPSEATVKKDIDSLLHGDLPAAAGRSGRYYTMHRNNLRSNVNGRIDRALDRRFVSPKELLHLPEIRRSLSNWFRFRHFQPEVMSQLANLTMQRRYKSCAVVGNSGILLKSDNGELIDSHEIVIRLNNARISGYKSHVGSKTNISFINSNILHLCARRKGCYCHPYGDDVPLIMYICQAVHFLDLTICNESNRAPTRVTDARFDLLCTRLVKYYSLKRFVQETGKSPEEWSKKHDEMMFHYSSGMQAVMLAVGICDKVSVFGFGKSSDAKHHYHTNQKVELDLHDYEAEYELYRDLAERPQAIPFLMDSGFTVPPVVFYH</sequence>
<evidence type="ECO:0000256" key="3">
    <source>
        <dbReference type="ARBA" id="ARBA00022676"/>
    </source>
</evidence>
<keyword evidence="7" id="KW-1133">Transmembrane helix</keyword>
<evidence type="ECO:0000256" key="10">
    <source>
        <dbReference type="ARBA" id="ARBA00023180"/>
    </source>
</evidence>
<dbReference type="GO" id="GO:0000139">
    <property type="term" value="C:Golgi membrane"/>
    <property type="evidence" value="ECO:0007669"/>
    <property type="project" value="UniProtKB-SubCell"/>
</dbReference>
<dbReference type="EMBL" id="SWLB01000012">
    <property type="protein sequence ID" value="KAF3332073.1"/>
    <property type="molecule type" value="Genomic_DNA"/>
</dbReference>
<keyword evidence="4 12" id="KW-0808">Transferase</keyword>
<organism evidence="12 13">
    <name type="scientific">Carex littledalei</name>
    <dbReference type="NCBI Taxonomy" id="544730"/>
    <lineage>
        <taxon>Eukaryota</taxon>
        <taxon>Viridiplantae</taxon>
        <taxon>Streptophyta</taxon>
        <taxon>Embryophyta</taxon>
        <taxon>Tracheophyta</taxon>
        <taxon>Spermatophyta</taxon>
        <taxon>Magnoliopsida</taxon>
        <taxon>Liliopsida</taxon>
        <taxon>Poales</taxon>
        <taxon>Cyperaceae</taxon>
        <taxon>Cyperoideae</taxon>
        <taxon>Cariceae</taxon>
        <taxon>Carex</taxon>
        <taxon>Carex subgen. Euthyceras</taxon>
    </lineage>
</organism>
<dbReference type="CDD" id="cd19952">
    <property type="entry name" value="GT29"/>
    <property type="match status" value="1"/>
</dbReference>
<dbReference type="Proteomes" id="UP000623129">
    <property type="component" value="Unassembled WGS sequence"/>
</dbReference>
<dbReference type="Pfam" id="PF00777">
    <property type="entry name" value="Glyco_transf_29"/>
    <property type="match status" value="1"/>
</dbReference>
<keyword evidence="9" id="KW-0472">Membrane</keyword>
<gene>
    <name evidence="12" type="ORF">FCM35_KLT03479</name>
</gene>
<protein>
    <submittedName>
        <fullName evidence="12">CMP-N-acetylneuraminate-beta-1,4-galactoside alpha-2,3-sialyltransferase-like protein</fullName>
    </submittedName>
</protein>
<dbReference type="GO" id="GO:0008373">
    <property type="term" value="F:sialyltransferase activity"/>
    <property type="evidence" value="ECO:0007669"/>
    <property type="project" value="InterPro"/>
</dbReference>
<evidence type="ECO:0000256" key="1">
    <source>
        <dbReference type="ARBA" id="ARBA00004323"/>
    </source>
</evidence>
<keyword evidence="10" id="KW-0325">Glycoprotein</keyword>
<dbReference type="PANTHER" id="PTHR46779">
    <property type="entry name" value="BETA-1,6-GALACTOSYLTRANSFERASE GALT29A"/>
    <property type="match status" value="1"/>
</dbReference>
<comment type="subcellular location">
    <subcellularLocation>
        <location evidence="1">Golgi apparatus membrane</location>
        <topology evidence="1">Single-pass type II membrane protein</topology>
    </subcellularLocation>
</comment>
<keyword evidence="8" id="KW-0333">Golgi apparatus</keyword>
<dbReference type="InterPro" id="IPR038578">
    <property type="entry name" value="GT29-like_sf"/>
</dbReference>
<reference evidence="12" key="1">
    <citation type="submission" date="2020-01" db="EMBL/GenBank/DDBJ databases">
        <title>Genome sequence of Kobresia littledalei, the first chromosome-level genome in the family Cyperaceae.</title>
        <authorList>
            <person name="Qu G."/>
        </authorList>
    </citation>
    <scope>NUCLEOTIDE SEQUENCE</scope>
    <source>
        <strain evidence="12">C.B.Clarke</strain>
        <tissue evidence="12">Leaf</tissue>
    </source>
</reference>
<keyword evidence="5" id="KW-0812">Transmembrane</keyword>
<keyword evidence="3 12" id="KW-0328">Glycosyltransferase</keyword>
<feature type="signal peptide" evidence="11">
    <location>
        <begin position="1"/>
        <end position="19"/>
    </location>
</feature>
<evidence type="ECO:0000256" key="9">
    <source>
        <dbReference type="ARBA" id="ARBA00023136"/>
    </source>
</evidence>
<evidence type="ECO:0000256" key="2">
    <source>
        <dbReference type="ARBA" id="ARBA00006003"/>
    </source>
</evidence>
<feature type="chain" id="PRO_5032544434" evidence="11">
    <location>
        <begin position="20"/>
        <end position="377"/>
    </location>
</feature>
<proteinExistence type="inferred from homology"/>
<comment type="caution">
    <text evidence="12">The sequence shown here is derived from an EMBL/GenBank/DDBJ whole genome shotgun (WGS) entry which is preliminary data.</text>
</comment>
<evidence type="ECO:0000256" key="6">
    <source>
        <dbReference type="ARBA" id="ARBA00022968"/>
    </source>
</evidence>
<evidence type="ECO:0000313" key="13">
    <source>
        <dbReference type="Proteomes" id="UP000623129"/>
    </source>
</evidence>
<evidence type="ECO:0000256" key="5">
    <source>
        <dbReference type="ARBA" id="ARBA00022692"/>
    </source>
</evidence>
<dbReference type="AlphaFoldDB" id="A0A833R257"/>
<dbReference type="PANTHER" id="PTHR46779:SF1">
    <property type="entry name" value="BETA-1,6-GALACTOSYLTRANSFERASE GALT29A"/>
    <property type="match status" value="1"/>
</dbReference>
<accession>A0A833R257</accession>
<keyword evidence="13" id="KW-1185">Reference proteome</keyword>
<evidence type="ECO:0000256" key="4">
    <source>
        <dbReference type="ARBA" id="ARBA00022679"/>
    </source>
</evidence>
<dbReference type="InterPro" id="IPR001675">
    <property type="entry name" value="Glyco_trans_29"/>
</dbReference>
<dbReference type="Gene3D" id="3.90.1480.20">
    <property type="entry name" value="Glycosyl transferase family 29"/>
    <property type="match status" value="1"/>
</dbReference>
<keyword evidence="6" id="KW-0735">Signal-anchor</keyword>
<keyword evidence="11" id="KW-0732">Signal</keyword>